<protein>
    <submittedName>
        <fullName evidence="1">Uncharacterized protein</fullName>
    </submittedName>
</protein>
<organism evidence="1 2">
    <name type="scientific">Ensete ventricosum</name>
    <name type="common">Abyssinian banana</name>
    <name type="synonym">Musa ensete</name>
    <dbReference type="NCBI Taxonomy" id="4639"/>
    <lineage>
        <taxon>Eukaryota</taxon>
        <taxon>Viridiplantae</taxon>
        <taxon>Streptophyta</taxon>
        <taxon>Embryophyta</taxon>
        <taxon>Tracheophyta</taxon>
        <taxon>Spermatophyta</taxon>
        <taxon>Magnoliopsida</taxon>
        <taxon>Liliopsida</taxon>
        <taxon>Zingiberales</taxon>
        <taxon>Musaceae</taxon>
        <taxon>Ensete</taxon>
    </lineage>
</organism>
<dbReference type="AlphaFoldDB" id="A0A427AV04"/>
<gene>
    <name evidence="1" type="ORF">B296_00006237</name>
</gene>
<dbReference type="EMBL" id="AMZH03001232">
    <property type="protein sequence ID" value="RRT80109.1"/>
    <property type="molecule type" value="Genomic_DNA"/>
</dbReference>
<dbReference type="Proteomes" id="UP000287651">
    <property type="component" value="Unassembled WGS sequence"/>
</dbReference>
<evidence type="ECO:0000313" key="2">
    <source>
        <dbReference type="Proteomes" id="UP000287651"/>
    </source>
</evidence>
<proteinExistence type="predicted"/>
<comment type="caution">
    <text evidence="1">The sequence shown here is derived from an EMBL/GenBank/DDBJ whole genome shotgun (WGS) entry which is preliminary data.</text>
</comment>
<reference evidence="1 2" key="1">
    <citation type="journal article" date="2014" name="Agronomy (Basel)">
        <title>A Draft Genome Sequence for Ensete ventricosum, the Drought-Tolerant Tree Against Hunger.</title>
        <authorList>
            <person name="Harrison J."/>
            <person name="Moore K.A."/>
            <person name="Paszkiewicz K."/>
            <person name="Jones T."/>
            <person name="Grant M."/>
            <person name="Ambacheew D."/>
            <person name="Muzemil S."/>
            <person name="Studholme D.J."/>
        </authorList>
    </citation>
    <scope>NUCLEOTIDE SEQUENCE [LARGE SCALE GENOMIC DNA]</scope>
</reference>
<name>A0A427AV04_ENSVE</name>
<evidence type="ECO:0000313" key="1">
    <source>
        <dbReference type="EMBL" id="RRT80109.1"/>
    </source>
</evidence>
<accession>A0A427AV04</accession>
<sequence>MLSLRFPNNGIKSKVFVRKIGFKLHVMRLNHVELLYTFVLRFLYIKAVRKGGGRPWPSPLQGRSAAARALAEAALARSQAAVVAPAVSPQRRGAHGGTVCGHDTRPPARCFPSAAAPTGGAVANDAQCCHLRKGDDGQRKGVAGARVVALATPSYSPPSLRARVARSDWRSFAAEIHHVDTAIEEDA</sequence>